<organism evidence="1 2">
    <name type="scientific">Pseudomonas fildesensis</name>
    <dbReference type="NCBI Taxonomy" id="1674920"/>
    <lineage>
        <taxon>Bacteria</taxon>
        <taxon>Pseudomonadati</taxon>
        <taxon>Pseudomonadota</taxon>
        <taxon>Gammaproteobacteria</taxon>
        <taxon>Pseudomonadales</taxon>
        <taxon>Pseudomonadaceae</taxon>
        <taxon>Pseudomonas</taxon>
    </lineage>
</organism>
<dbReference type="PATRIC" id="fig|1674920.3.peg.3477"/>
<proteinExistence type="predicted"/>
<name>A0A0J8FRU6_9PSED</name>
<dbReference type="AlphaFoldDB" id="A0A0J8FRU6"/>
<gene>
    <name evidence="1" type="ORF">ACR52_25240</name>
</gene>
<evidence type="ECO:0000313" key="1">
    <source>
        <dbReference type="EMBL" id="KMT52945.1"/>
    </source>
</evidence>
<sequence>MPGRLQRLSQQEGALSRLLQLIDRETRLSLNSDNEGILKRLRERTVALKTRLGVEDNAKDILNDASEQSAVTQHFASFHRLTESVEGRPGLLDQLRETLAYAGVYLSAREASTASGLSPPDVNPLEHLDSLTSTLPLLIRPLLSDVVNVGKGWVHAHQSVTLTKNWAQDLGPYCERFVALIRWVRNQVLPGEI</sequence>
<dbReference type="EMBL" id="LFMW01000021">
    <property type="protein sequence ID" value="KMT52945.1"/>
    <property type="molecule type" value="Genomic_DNA"/>
</dbReference>
<evidence type="ECO:0000313" key="2">
    <source>
        <dbReference type="Proteomes" id="UP000037551"/>
    </source>
</evidence>
<dbReference type="STRING" id="1674920.ACR52_25240"/>
<reference evidence="1 2" key="1">
    <citation type="submission" date="2015-06" db="EMBL/GenBank/DDBJ databases">
        <title>Draft genome sequence of an Antarctic Pseudomonas sp. strain KG01 with full potential for biotechnological applications.</title>
        <authorList>
            <person name="Pavlov M.S."/>
            <person name="Lira F."/>
            <person name="Martinez J.L."/>
            <person name="Marshall S.H."/>
        </authorList>
    </citation>
    <scope>NUCLEOTIDE SEQUENCE [LARGE SCALE GENOMIC DNA]</scope>
    <source>
        <strain evidence="1 2">KG01</strain>
    </source>
</reference>
<dbReference type="Proteomes" id="UP000037551">
    <property type="component" value="Unassembled WGS sequence"/>
</dbReference>
<dbReference type="RefSeq" id="WP_048730572.1">
    <property type="nucleotide sequence ID" value="NZ_LFMW01000021.1"/>
</dbReference>
<accession>A0A0J8FRU6</accession>
<comment type="caution">
    <text evidence="1">The sequence shown here is derived from an EMBL/GenBank/DDBJ whole genome shotgun (WGS) entry which is preliminary data.</text>
</comment>
<keyword evidence="2" id="KW-1185">Reference proteome</keyword>
<protein>
    <submittedName>
        <fullName evidence="1">Uncharacterized protein</fullName>
    </submittedName>
</protein>